<evidence type="ECO:0000256" key="3">
    <source>
        <dbReference type="ARBA" id="ARBA00023052"/>
    </source>
</evidence>
<protein>
    <recommendedName>
        <fullName evidence="4">Pyruvate dehydrogenase E1 component subunit beta</fullName>
        <ecNumber evidence="4">1.2.4.1</ecNumber>
    </recommendedName>
</protein>
<keyword evidence="7" id="KW-1185">Reference proteome</keyword>
<dbReference type="Pfam" id="PF02779">
    <property type="entry name" value="Transket_pyr"/>
    <property type="match status" value="1"/>
</dbReference>
<dbReference type="EMBL" id="JAAAIN010004438">
    <property type="protein sequence ID" value="KAG0281117.1"/>
    <property type="molecule type" value="Genomic_DNA"/>
</dbReference>
<sequence>MSSMLKKAVTVSIPSVRQALARSNPVLANALLAKRSYNSKGGVEMTVRDALNSALEEEMTADEKVYLLGEEVGQYNGAYKVSKGLLDKFGPKRVIDTPITESGFCGLAVGSAFAGLKPVC</sequence>
<accession>A0A9P6QNK8</accession>
<evidence type="ECO:0000313" key="6">
    <source>
        <dbReference type="EMBL" id="KAG0281117.1"/>
    </source>
</evidence>
<comment type="function">
    <text evidence="4">The pyruvate dehydrogenase complex catalyzes the overall conversion of pyruvate to acetyl-CoA and CO2.</text>
</comment>
<evidence type="ECO:0000259" key="5">
    <source>
        <dbReference type="Pfam" id="PF02779"/>
    </source>
</evidence>
<dbReference type="AlphaFoldDB" id="A0A9P6QNK8"/>
<dbReference type="EC" id="1.2.4.1" evidence="4"/>
<dbReference type="Proteomes" id="UP000823405">
    <property type="component" value="Unassembled WGS sequence"/>
</dbReference>
<dbReference type="PANTHER" id="PTHR11624">
    <property type="entry name" value="DEHYDROGENASE RELATED"/>
    <property type="match status" value="1"/>
</dbReference>
<dbReference type="GO" id="GO:0004739">
    <property type="term" value="F:pyruvate dehydrogenase (acetyl-transferring) activity"/>
    <property type="evidence" value="ECO:0007669"/>
    <property type="project" value="UniProtKB-UniRule"/>
</dbReference>
<organism evidence="6 7">
    <name type="scientific">Linnemannia gamsii</name>
    <dbReference type="NCBI Taxonomy" id="64522"/>
    <lineage>
        <taxon>Eukaryota</taxon>
        <taxon>Fungi</taxon>
        <taxon>Fungi incertae sedis</taxon>
        <taxon>Mucoromycota</taxon>
        <taxon>Mortierellomycotina</taxon>
        <taxon>Mortierellomycetes</taxon>
        <taxon>Mortierellales</taxon>
        <taxon>Mortierellaceae</taxon>
        <taxon>Linnemannia</taxon>
    </lineage>
</organism>
<comment type="caution">
    <text evidence="6">The sequence shown here is derived from an EMBL/GenBank/DDBJ whole genome shotgun (WGS) entry which is preliminary data.</text>
</comment>
<dbReference type="Gene3D" id="3.40.50.970">
    <property type="match status" value="1"/>
</dbReference>
<evidence type="ECO:0000256" key="1">
    <source>
        <dbReference type="ARBA" id="ARBA00001964"/>
    </source>
</evidence>
<name>A0A9P6QNK8_9FUNG</name>
<dbReference type="InterPro" id="IPR029061">
    <property type="entry name" value="THDP-binding"/>
</dbReference>
<keyword evidence="4 6" id="KW-0670">Pyruvate</keyword>
<dbReference type="SUPFAM" id="SSF52518">
    <property type="entry name" value="Thiamin diphosphate-binding fold (THDP-binding)"/>
    <property type="match status" value="1"/>
</dbReference>
<keyword evidence="2 4" id="KW-0560">Oxidoreductase</keyword>
<evidence type="ECO:0000256" key="2">
    <source>
        <dbReference type="ARBA" id="ARBA00023002"/>
    </source>
</evidence>
<dbReference type="GO" id="GO:0006086">
    <property type="term" value="P:pyruvate decarboxylation to acetyl-CoA"/>
    <property type="evidence" value="ECO:0007669"/>
    <property type="project" value="InterPro"/>
</dbReference>
<feature type="non-terminal residue" evidence="6">
    <location>
        <position position="120"/>
    </location>
</feature>
<evidence type="ECO:0000313" key="7">
    <source>
        <dbReference type="Proteomes" id="UP000823405"/>
    </source>
</evidence>
<comment type="catalytic activity">
    <reaction evidence="4">
        <text>N(6)-[(R)-lipoyl]-L-lysyl-[protein] + pyruvate + H(+) = N(6)-[(R)-S(8)-acetyldihydrolipoyl]-L-lysyl-[protein] + CO2</text>
        <dbReference type="Rhea" id="RHEA:19189"/>
        <dbReference type="Rhea" id="RHEA-COMP:10474"/>
        <dbReference type="Rhea" id="RHEA-COMP:10478"/>
        <dbReference type="ChEBI" id="CHEBI:15361"/>
        <dbReference type="ChEBI" id="CHEBI:15378"/>
        <dbReference type="ChEBI" id="CHEBI:16526"/>
        <dbReference type="ChEBI" id="CHEBI:83099"/>
        <dbReference type="ChEBI" id="CHEBI:83111"/>
        <dbReference type="EC" id="1.2.4.1"/>
    </reaction>
</comment>
<comment type="cofactor">
    <cofactor evidence="1 4">
        <name>thiamine diphosphate</name>
        <dbReference type="ChEBI" id="CHEBI:58937"/>
    </cofactor>
</comment>
<dbReference type="OrthoDB" id="10266385at2759"/>
<evidence type="ECO:0000256" key="4">
    <source>
        <dbReference type="RuleBase" id="RU364074"/>
    </source>
</evidence>
<keyword evidence="3 4" id="KW-0786">Thiamine pyrophosphate</keyword>
<dbReference type="PANTHER" id="PTHR11624:SF96">
    <property type="entry name" value="PYRUVATE DEHYDROGENASE E1 COMPONENT SUBUNIT BETA, MITOCHONDRIAL"/>
    <property type="match status" value="1"/>
</dbReference>
<dbReference type="InterPro" id="IPR027110">
    <property type="entry name" value="PDHB_mito-type"/>
</dbReference>
<dbReference type="InterPro" id="IPR005475">
    <property type="entry name" value="Transketolase-like_Pyr-bd"/>
</dbReference>
<reference evidence="6" key="1">
    <citation type="journal article" date="2020" name="Fungal Divers.">
        <title>Resolving the Mortierellaceae phylogeny through synthesis of multi-gene phylogenetics and phylogenomics.</title>
        <authorList>
            <person name="Vandepol N."/>
            <person name="Liber J."/>
            <person name="Desiro A."/>
            <person name="Na H."/>
            <person name="Kennedy M."/>
            <person name="Barry K."/>
            <person name="Grigoriev I.V."/>
            <person name="Miller A.N."/>
            <person name="O'Donnell K."/>
            <person name="Stajich J.E."/>
            <person name="Bonito G."/>
        </authorList>
    </citation>
    <scope>NUCLEOTIDE SEQUENCE</scope>
    <source>
        <strain evidence="6">NVP60</strain>
    </source>
</reference>
<gene>
    <name evidence="6" type="primary">PDB1_2</name>
    <name evidence="6" type="ORF">BGZ97_009317</name>
</gene>
<feature type="domain" description="Transketolase-like pyrimidine-binding" evidence="5">
    <location>
        <begin position="44"/>
        <end position="119"/>
    </location>
</feature>
<proteinExistence type="predicted"/>